<proteinExistence type="predicted"/>
<evidence type="ECO:0000313" key="2">
    <source>
        <dbReference type="Proteomes" id="UP000008549"/>
    </source>
</evidence>
<dbReference type="RefSeq" id="XP_002642766.1">
    <property type="nucleotide sequence ID" value="XM_002642720.1"/>
</dbReference>
<evidence type="ECO:0000313" key="1">
    <source>
        <dbReference type="EMBL" id="CAP38059.1"/>
    </source>
</evidence>
<dbReference type="Proteomes" id="UP000008549">
    <property type="component" value="Unassembled WGS sequence"/>
</dbReference>
<gene>
    <name evidence="1" type="ORF">CBG21152</name>
    <name evidence="1" type="ORF">CBG_21152</name>
</gene>
<dbReference type="HOGENOM" id="CLU_967185_0_0_1"/>
<dbReference type="CTD" id="8584760"/>
<reference evidence="1 2" key="2">
    <citation type="journal article" date="2011" name="PLoS Genet.">
        <title>Caenorhabditis briggsae recombinant inbred line genotypes reveal inter-strain incompatibility and the evolution of recombination.</title>
        <authorList>
            <person name="Ross J.A."/>
            <person name="Koboldt D.C."/>
            <person name="Staisch J.E."/>
            <person name="Chamberlin H.M."/>
            <person name="Gupta B.P."/>
            <person name="Miller R.D."/>
            <person name="Baird S.E."/>
            <person name="Haag E.S."/>
        </authorList>
    </citation>
    <scope>NUCLEOTIDE SEQUENCE [LARGE SCALE GENOMIC DNA]</scope>
    <source>
        <strain evidence="1 2">AF16</strain>
    </source>
</reference>
<dbReference type="InParanoid" id="A8XZD2"/>
<protein>
    <submittedName>
        <fullName evidence="1">Protein CBG21152</fullName>
    </submittedName>
</protein>
<dbReference type="KEGG" id="cbr:CBG_21152"/>
<organism evidence="1 2">
    <name type="scientific">Caenorhabditis briggsae</name>
    <dbReference type="NCBI Taxonomy" id="6238"/>
    <lineage>
        <taxon>Eukaryota</taxon>
        <taxon>Metazoa</taxon>
        <taxon>Ecdysozoa</taxon>
        <taxon>Nematoda</taxon>
        <taxon>Chromadorea</taxon>
        <taxon>Rhabditida</taxon>
        <taxon>Rhabditina</taxon>
        <taxon>Rhabditomorpha</taxon>
        <taxon>Rhabditoidea</taxon>
        <taxon>Rhabditidae</taxon>
        <taxon>Peloderinae</taxon>
        <taxon>Caenorhabditis</taxon>
    </lineage>
</organism>
<dbReference type="PANTHER" id="PTHR31524:SF2">
    <property type="entry name" value="PROTEIN CBG10426"/>
    <property type="match status" value="1"/>
</dbReference>
<keyword evidence="2" id="KW-1185">Reference proteome</keyword>
<sequence length="288" mass="33616">MTKCNYLSGSCQIKSNEMMIWDVNKDQNYNQLRHTTEALCTIFNDHSDILEMLIKENPRKFMQKALNYSAIKVKLIPNADVLQVKFCKEIEANMIEYVDLSHFDGYKLSLALTKGQIPIRIKKYGDKIWYYKNDIISNKLQLSDQNINQIKGDKNITTLKNIKHYNLKFLNKKVIFKEHILLGTKTNIEEELINETRQKAEVGLELKEHEQTSMIPHEIMSEVEDFFGGYYIWIWRIYVSIVGQNKSKMKKVSLSDVAIELFPLNQRNNLLESSSRGITTSRHSIVVD</sequence>
<dbReference type="GeneID" id="8584760"/>
<name>A8XZD2_CAEBR</name>
<dbReference type="EMBL" id="HE600921">
    <property type="protein sequence ID" value="CAP38059.1"/>
    <property type="molecule type" value="Genomic_DNA"/>
</dbReference>
<dbReference type="PANTHER" id="PTHR31524">
    <property type="match status" value="1"/>
</dbReference>
<reference evidence="1 2" key="1">
    <citation type="journal article" date="2003" name="PLoS Biol.">
        <title>The genome sequence of Caenorhabditis briggsae: a platform for comparative genomics.</title>
        <authorList>
            <person name="Stein L.D."/>
            <person name="Bao Z."/>
            <person name="Blasiar D."/>
            <person name="Blumenthal T."/>
            <person name="Brent M.R."/>
            <person name="Chen N."/>
            <person name="Chinwalla A."/>
            <person name="Clarke L."/>
            <person name="Clee C."/>
            <person name="Coghlan A."/>
            <person name="Coulson A."/>
            <person name="D'Eustachio P."/>
            <person name="Fitch D.H."/>
            <person name="Fulton L.A."/>
            <person name="Fulton R.E."/>
            <person name="Griffiths-Jones S."/>
            <person name="Harris T.W."/>
            <person name="Hillier L.W."/>
            <person name="Kamath R."/>
            <person name="Kuwabara P.E."/>
            <person name="Mardis E.R."/>
            <person name="Marra M.A."/>
            <person name="Miner T.L."/>
            <person name="Minx P."/>
            <person name="Mullikin J.C."/>
            <person name="Plumb R.W."/>
            <person name="Rogers J."/>
            <person name="Schein J.E."/>
            <person name="Sohrmann M."/>
            <person name="Spieth J."/>
            <person name="Stajich J.E."/>
            <person name="Wei C."/>
            <person name="Willey D."/>
            <person name="Wilson R.K."/>
            <person name="Durbin R."/>
            <person name="Waterston R.H."/>
        </authorList>
    </citation>
    <scope>NUCLEOTIDE SEQUENCE [LARGE SCALE GENOMIC DNA]</scope>
    <source>
        <strain evidence="1 2">AF16</strain>
    </source>
</reference>
<accession>A8XZD2</accession>
<dbReference type="AlphaFoldDB" id="A8XZD2"/>
<dbReference type="eggNOG" id="ENOG502QW1W">
    <property type="taxonomic scope" value="Eukaryota"/>
</dbReference>